<organism evidence="1 2">
    <name type="scientific">Priestia taiwanensis</name>
    <dbReference type="NCBI Taxonomy" id="1347902"/>
    <lineage>
        <taxon>Bacteria</taxon>
        <taxon>Bacillati</taxon>
        <taxon>Bacillota</taxon>
        <taxon>Bacilli</taxon>
        <taxon>Bacillales</taxon>
        <taxon>Bacillaceae</taxon>
        <taxon>Priestia</taxon>
    </lineage>
</organism>
<sequence length="49" mass="5486">MPEELTQEQALSTYLINLAKAKEDTNIGSLYEYFCECENGLLLVDGCLV</sequence>
<proteinExistence type="predicted"/>
<comment type="caution">
    <text evidence="1">The sequence shown here is derived from an EMBL/GenBank/DDBJ whole genome shotgun (WGS) entry which is preliminary data.</text>
</comment>
<name>A0A917APK2_9BACI</name>
<protein>
    <submittedName>
        <fullName evidence="1">Uncharacterized protein</fullName>
    </submittedName>
</protein>
<evidence type="ECO:0000313" key="1">
    <source>
        <dbReference type="EMBL" id="GGE64831.1"/>
    </source>
</evidence>
<accession>A0A917APK2</accession>
<reference evidence="1" key="1">
    <citation type="journal article" date="2014" name="Int. J. Syst. Evol. Microbiol.">
        <title>Complete genome sequence of Corynebacterium casei LMG S-19264T (=DSM 44701T), isolated from a smear-ripened cheese.</title>
        <authorList>
            <consortium name="US DOE Joint Genome Institute (JGI-PGF)"/>
            <person name="Walter F."/>
            <person name="Albersmeier A."/>
            <person name="Kalinowski J."/>
            <person name="Ruckert C."/>
        </authorList>
    </citation>
    <scope>NUCLEOTIDE SEQUENCE</scope>
    <source>
        <strain evidence="1">CGMCC 1.12698</strain>
    </source>
</reference>
<reference evidence="1" key="2">
    <citation type="submission" date="2020-09" db="EMBL/GenBank/DDBJ databases">
        <authorList>
            <person name="Sun Q."/>
            <person name="Zhou Y."/>
        </authorList>
    </citation>
    <scope>NUCLEOTIDE SEQUENCE</scope>
    <source>
        <strain evidence="1">CGMCC 1.12698</strain>
    </source>
</reference>
<gene>
    <name evidence="1" type="ORF">GCM10007140_13810</name>
</gene>
<dbReference type="EMBL" id="BMFK01000001">
    <property type="protein sequence ID" value="GGE64831.1"/>
    <property type="molecule type" value="Genomic_DNA"/>
</dbReference>
<evidence type="ECO:0000313" key="2">
    <source>
        <dbReference type="Proteomes" id="UP000605259"/>
    </source>
</evidence>
<keyword evidence="2" id="KW-1185">Reference proteome</keyword>
<dbReference type="Proteomes" id="UP000605259">
    <property type="component" value="Unassembled WGS sequence"/>
</dbReference>
<dbReference type="AlphaFoldDB" id="A0A917APK2"/>